<evidence type="ECO:0000256" key="1">
    <source>
        <dbReference type="ARBA" id="ARBA00006525"/>
    </source>
</evidence>
<evidence type="ECO:0000313" key="5">
    <source>
        <dbReference type="Proteomes" id="UP001501011"/>
    </source>
</evidence>
<evidence type="ECO:0000259" key="2">
    <source>
        <dbReference type="Pfam" id="PF02481"/>
    </source>
</evidence>
<reference evidence="5" key="1">
    <citation type="journal article" date="2019" name="Int. J. Syst. Evol. Microbiol.">
        <title>The Global Catalogue of Microorganisms (GCM) 10K type strain sequencing project: providing services to taxonomists for standard genome sequencing and annotation.</title>
        <authorList>
            <consortium name="The Broad Institute Genomics Platform"/>
            <consortium name="The Broad Institute Genome Sequencing Center for Infectious Disease"/>
            <person name="Wu L."/>
            <person name="Ma J."/>
        </authorList>
    </citation>
    <scope>NUCLEOTIDE SEQUENCE [LARGE SCALE GENOMIC DNA]</scope>
    <source>
        <strain evidence="5">JCM 17728</strain>
    </source>
</reference>
<dbReference type="InterPro" id="IPR057666">
    <property type="entry name" value="DrpA_SLOG"/>
</dbReference>
<evidence type="ECO:0000259" key="3">
    <source>
        <dbReference type="Pfam" id="PF17782"/>
    </source>
</evidence>
<organism evidence="4 5">
    <name type="scientific">Kangiella marina</name>
    <dbReference type="NCBI Taxonomy" id="1079178"/>
    <lineage>
        <taxon>Bacteria</taxon>
        <taxon>Pseudomonadati</taxon>
        <taxon>Pseudomonadota</taxon>
        <taxon>Gammaproteobacteria</taxon>
        <taxon>Kangiellales</taxon>
        <taxon>Kangiellaceae</taxon>
        <taxon>Kangiella</taxon>
    </lineage>
</organism>
<dbReference type="PANTHER" id="PTHR43022">
    <property type="entry name" value="PROTEIN SMF"/>
    <property type="match status" value="1"/>
</dbReference>
<dbReference type="Pfam" id="PF17782">
    <property type="entry name" value="WHD_DprA"/>
    <property type="match status" value="1"/>
</dbReference>
<accession>A0ABP8IJN9</accession>
<dbReference type="RefSeq" id="WP_345292363.1">
    <property type="nucleotide sequence ID" value="NZ_BAABFV010000001.1"/>
</dbReference>
<dbReference type="SUPFAM" id="SSF102405">
    <property type="entry name" value="MCP/YpsA-like"/>
    <property type="match status" value="1"/>
</dbReference>
<dbReference type="Gene3D" id="3.40.50.450">
    <property type="match status" value="1"/>
</dbReference>
<feature type="domain" description="DprA winged helix" evidence="3">
    <location>
        <begin position="317"/>
        <end position="369"/>
    </location>
</feature>
<sequence length="375" mass="41276">MNIKNIDSPEMRSWLALSHVNISISKLQHFFENYSSITDLFELSEKQLQSLGFRQGLKEKLGSIDDARLEQDLAWFDSENKHLLPYTSHDYPPLLREIDSAPKILFVHGQKEVLKQHQIAIVGSRNPTPQGKDNAIEFARTLGKAGAVITSGLALGVDGFAHQSVLDKGLPTIAVAGTGLDRVYPARHKTMAQKIVENGALVSEFAIGTGVRATHFPARNRIISGMSLGTLVVEAAVKSGSLITARLAMEQGREVFAIPGSIHNPLARGCHALIKQGVKLVETAEEIIEELSALAIWQNESLLQPEKDTNKAVEGFTLDKEYQELIEHIDYDTTSMDCIVERTGLEIDVVSHMLLLLELNDHIVSVAGGYQRRSS</sequence>
<name>A0ABP8IJN9_9GAMM</name>
<protein>
    <submittedName>
        <fullName evidence="4">DNA-processing protein DprA</fullName>
    </submittedName>
</protein>
<dbReference type="InterPro" id="IPR003488">
    <property type="entry name" value="DprA"/>
</dbReference>
<dbReference type="Gene3D" id="1.10.10.10">
    <property type="entry name" value="Winged helix-like DNA-binding domain superfamily/Winged helix DNA-binding domain"/>
    <property type="match status" value="1"/>
</dbReference>
<feature type="domain" description="Smf/DprA SLOG" evidence="2">
    <location>
        <begin position="84"/>
        <end position="291"/>
    </location>
</feature>
<proteinExistence type="inferred from homology"/>
<keyword evidence="5" id="KW-1185">Reference proteome</keyword>
<dbReference type="InterPro" id="IPR036388">
    <property type="entry name" value="WH-like_DNA-bd_sf"/>
</dbReference>
<dbReference type="Proteomes" id="UP001501011">
    <property type="component" value="Unassembled WGS sequence"/>
</dbReference>
<dbReference type="InterPro" id="IPR041614">
    <property type="entry name" value="DprA_WH"/>
</dbReference>
<evidence type="ECO:0000313" key="4">
    <source>
        <dbReference type="EMBL" id="GAA4360542.1"/>
    </source>
</evidence>
<dbReference type="PANTHER" id="PTHR43022:SF1">
    <property type="entry name" value="PROTEIN SMF"/>
    <property type="match status" value="1"/>
</dbReference>
<dbReference type="Pfam" id="PF02481">
    <property type="entry name" value="DNA_processg_A"/>
    <property type="match status" value="1"/>
</dbReference>
<comment type="caution">
    <text evidence="4">The sequence shown here is derived from an EMBL/GenBank/DDBJ whole genome shotgun (WGS) entry which is preliminary data.</text>
</comment>
<comment type="similarity">
    <text evidence="1">Belongs to the DprA/Smf family.</text>
</comment>
<dbReference type="EMBL" id="BAABFV010000001">
    <property type="protein sequence ID" value="GAA4360542.1"/>
    <property type="molecule type" value="Genomic_DNA"/>
</dbReference>
<gene>
    <name evidence="4" type="primary">dprA</name>
    <name evidence="4" type="ORF">GCM10023151_12690</name>
</gene>
<dbReference type="NCBIfam" id="TIGR00732">
    <property type="entry name" value="dprA"/>
    <property type="match status" value="1"/>
</dbReference>